<evidence type="ECO:0000256" key="3">
    <source>
        <dbReference type="ARBA" id="ARBA00022741"/>
    </source>
</evidence>
<dbReference type="Pfam" id="PF00005">
    <property type="entry name" value="ABC_tran"/>
    <property type="match status" value="1"/>
</dbReference>
<dbReference type="InterPro" id="IPR050086">
    <property type="entry name" value="MetN_ABC_transporter-like"/>
</dbReference>
<reference evidence="7" key="2">
    <citation type="submission" date="2023-07" db="EMBL/GenBank/DDBJ databases">
        <title>Ancylobacter moscoviensis sp. nov., facultatively methylotrophic bacteria from activated sludge and the reclassification of Starkeya novella (Starkey 1934) Kelly et al. 2000 as Ancylobacter novellus comb. nov., Starkeya koreensis Im et al. 2006 as Ancylobacter koreensis comb.nov., Angulomicrobium tetraedrale Vasil'eva et al. 1986 as Ancylobacter tetraedralis comb. nov., Angulomicrobium amanitiforme Fritz et al. 2004 as Ancylobacter amanitiformis comb. nov. and Methylorhabdus multivorans Doronina et al. 1996 as Ancylobacter multivorans comb. nov. and emended description of the genus Ancylobacter.</title>
        <authorList>
            <person name="Doronina N."/>
            <person name="Chemodurova A."/>
            <person name="Grouzdev D."/>
            <person name="Koziaeva V."/>
            <person name="Shi W."/>
            <person name="Wu L."/>
            <person name="Kaparullina E."/>
        </authorList>
    </citation>
    <scope>NUCLEOTIDE SEQUENCE [LARGE SCALE GENOMIC DNA]</scope>
    <source>
        <strain evidence="7">Jip08</strain>
    </source>
</reference>
<evidence type="ECO:0000256" key="1">
    <source>
        <dbReference type="ARBA" id="ARBA00005417"/>
    </source>
</evidence>
<name>A0ABT0DNZ0_9HYPH</name>
<dbReference type="InterPro" id="IPR003593">
    <property type="entry name" value="AAA+_ATPase"/>
</dbReference>
<keyword evidence="4 6" id="KW-0067">ATP-binding</keyword>
<comment type="similarity">
    <text evidence="1">Belongs to the ABC transporter superfamily.</text>
</comment>
<evidence type="ECO:0000256" key="2">
    <source>
        <dbReference type="ARBA" id="ARBA00022448"/>
    </source>
</evidence>
<keyword evidence="2" id="KW-0813">Transport</keyword>
<dbReference type="Gene3D" id="3.40.50.300">
    <property type="entry name" value="P-loop containing nucleotide triphosphate hydrolases"/>
    <property type="match status" value="1"/>
</dbReference>
<dbReference type="SMART" id="SM00382">
    <property type="entry name" value="AAA"/>
    <property type="match status" value="1"/>
</dbReference>
<keyword evidence="3" id="KW-0547">Nucleotide-binding</keyword>
<accession>A0ABT0DNZ0</accession>
<dbReference type="RefSeq" id="WP_247201268.1">
    <property type="nucleotide sequence ID" value="NZ_JALKCG010000005.1"/>
</dbReference>
<dbReference type="SUPFAM" id="SSF52540">
    <property type="entry name" value="P-loop containing nucleoside triphosphate hydrolases"/>
    <property type="match status" value="1"/>
</dbReference>
<dbReference type="InterPro" id="IPR017871">
    <property type="entry name" value="ABC_transporter-like_CS"/>
</dbReference>
<reference evidence="6 7" key="1">
    <citation type="submission" date="2022-04" db="EMBL/GenBank/DDBJ databases">
        <authorList>
            <person name="Grouzdev D.S."/>
            <person name="Pantiukh K.S."/>
            <person name="Krutkina M.S."/>
        </authorList>
    </citation>
    <scope>NUCLEOTIDE SEQUENCE [LARGE SCALE GENOMIC DNA]</scope>
    <source>
        <strain evidence="6 7">Jip08</strain>
    </source>
</reference>
<evidence type="ECO:0000256" key="4">
    <source>
        <dbReference type="ARBA" id="ARBA00022840"/>
    </source>
</evidence>
<proteinExistence type="inferred from homology"/>
<dbReference type="InterPro" id="IPR027417">
    <property type="entry name" value="P-loop_NTPase"/>
</dbReference>
<keyword evidence="7" id="KW-1185">Reference proteome</keyword>
<evidence type="ECO:0000313" key="7">
    <source>
        <dbReference type="Proteomes" id="UP001202867"/>
    </source>
</evidence>
<dbReference type="EMBL" id="JALKCG010000005">
    <property type="protein sequence ID" value="MCK0208909.1"/>
    <property type="molecule type" value="Genomic_DNA"/>
</dbReference>
<gene>
    <name evidence="6" type="ORF">MWN33_12810</name>
</gene>
<feature type="domain" description="ABC transporter" evidence="5">
    <location>
        <begin position="20"/>
        <end position="266"/>
    </location>
</feature>
<sequence>MQPAGMVQPIPAQVIPAQVIRTRGLSKTYPNGQAVFAGVHLDISADQRVALIGSNGAGKSTLLKCLIGLLPSTGGEIMTLGESFSTAPSPAQLRRLRRQIGFVFQNHGLVGRQSVLTNVVQGKLGLPGSWRAFHHAIARREWREEAMQALAEVRLAERAGARADQLSGGQAQRVAIARALIRRPKLMIADEPAASLDPAVGREIMTIFSDLAREHGITLVYTTHDMKHALDYSDRVIALRAGQVHFDLPTAQVRARDMDEVFTHGAFADEGAPDIPAAQGANAGGLLHA</sequence>
<dbReference type="PROSITE" id="PS00211">
    <property type="entry name" value="ABC_TRANSPORTER_1"/>
    <property type="match status" value="1"/>
</dbReference>
<dbReference type="Proteomes" id="UP001202867">
    <property type="component" value="Unassembled WGS sequence"/>
</dbReference>
<protein>
    <submittedName>
        <fullName evidence="6">ATP-binding cassette domain-containing protein</fullName>
    </submittedName>
</protein>
<evidence type="ECO:0000259" key="5">
    <source>
        <dbReference type="PROSITE" id="PS50893"/>
    </source>
</evidence>
<dbReference type="PANTHER" id="PTHR43166">
    <property type="entry name" value="AMINO ACID IMPORT ATP-BINDING PROTEIN"/>
    <property type="match status" value="1"/>
</dbReference>
<dbReference type="GO" id="GO:0005524">
    <property type="term" value="F:ATP binding"/>
    <property type="evidence" value="ECO:0007669"/>
    <property type="project" value="UniProtKB-KW"/>
</dbReference>
<dbReference type="PROSITE" id="PS50893">
    <property type="entry name" value="ABC_TRANSPORTER_2"/>
    <property type="match status" value="1"/>
</dbReference>
<evidence type="ECO:0000313" key="6">
    <source>
        <dbReference type="EMBL" id="MCK0208909.1"/>
    </source>
</evidence>
<dbReference type="InterPro" id="IPR003439">
    <property type="entry name" value="ABC_transporter-like_ATP-bd"/>
</dbReference>
<organism evidence="6 7">
    <name type="scientific">Ancylobacter koreensis</name>
    <dbReference type="NCBI Taxonomy" id="266121"/>
    <lineage>
        <taxon>Bacteria</taxon>
        <taxon>Pseudomonadati</taxon>
        <taxon>Pseudomonadota</taxon>
        <taxon>Alphaproteobacteria</taxon>
        <taxon>Hyphomicrobiales</taxon>
        <taxon>Xanthobacteraceae</taxon>
        <taxon>Ancylobacter</taxon>
    </lineage>
</organism>
<comment type="caution">
    <text evidence="6">The sequence shown here is derived from an EMBL/GenBank/DDBJ whole genome shotgun (WGS) entry which is preliminary data.</text>
</comment>